<keyword evidence="3" id="KW-1185">Reference proteome</keyword>
<dbReference type="InterPro" id="IPR001584">
    <property type="entry name" value="Integrase_cat-core"/>
</dbReference>
<dbReference type="GO" id="GO:0015074">
    <property type="term" value="P:DNA integration"/>
    <property type="evidence" value="ECO:0007669"/>
    <property type="project" value="InterPro"/>
</dbReference>
<dbReference type="PANTHER" id="PTHR42648:SF28">
    <property type="entry name" value="TRANSPOSON-ENCODED PROTEIN WITH RIBONUCLEASE H-LIKE AND RETROVIRUS ZINC FINGER-LIKE DOMAINS"/>
    <property type="match status" value="1"/>
</dbReference>
<evidence type="ECO:0000259" key="1">
    <source>
        <dbReference type="PROSITE" id="PS50994"/>
    </source>
</evidence>
<dbReference type="InterPro" id="IPR012337">
    <property type="entry name" value="RNaseH-like_sf"/>
</dbReference>
<comment type="caution">
    <text evidence="2">The sequence shown here is derived from an EMBL/GenBank/DDBJ whole genome shotgun (WGS) entry which is preliminary data.</text>
</comment>
<dbReference type="InterPro" id="IPR039537">
    <property type="entry name" value="Retrotran_Ty1/copia-like"/>
</dbReference>
<reference evidence="2" key="1">
    <citation type="submission" date="2018-05" db="EMBL/GenBank/DDBJ databases">
        <title>Draft genome of Mucuna pruriens seed.</title>
        <authorList>
            <person name="Nnadi N.E."/>
            <person name="Vos R."/>
            <person name="Hasami M.H."/>
            <person name="Devisetty U.K."/>
            <person name="Aguiy J.C."/>
        </authorList>
    </citation>
    <scope>NUCLEOTIDE SEQUENCE [LARGE SCALE GENOMIC DNA]</scope>
    <source>
        <strain evidence="2">JCA_2017</strain>
    </source>
</reference>
<dbReference type="PROSITE" id="PS50994">
    <property type="entry name" value="INTEGRASE"/>
    <property type="match status" value="1"/>
</dbReference>
<dbReference type="Proteomes" id="UP000257109">
    <property type="component" value="Unassembled WGS sequence"/>
</dbReference>
<dbReference type="InterPro" id="IPR036397">
    <property type="entry name" value="RNaseH_sf"/>
</dbReference>
<evidence type="ECO:0000313" key="2">
    <source>
        <dbReference type="EMBL" id="RDX89501.1"/>
    </source>
</evidence>
<accession>A0A371GG36</accession>
<name>A0A371GG36_MUCPR</name>
<dbReference type="OrthoDB" id="1703812at2759"/>
<feature type="domain" description="Integrase catalytic" evidence="1">
    <location>
        <begin position="39"/>
        <end position="154"/>
    </location>
</feature>
<dbReference type="SUPFAM" id="SSF53098">
    <property type="entry name" value="Ribonuclease H-like"/>
    <property type="match status" value="1"/>
</dbReference>
<organism evidence="2 3">
    <name type="scientific">Mucuna pruriens</name>
    <name type="common">Velvet bean</name>
    <name type="synonym">Dolichos pruriens</name>
    <dbReference type="NCBI Taxonomy" id="157652"/>
    <lineage>
        <taxon>Eukaryota</taxon>
        <taxon>Viridiplantae</taxon>
        <taxon>Streptophyta</taxon>
        <taxon>Embryophyta</taxon>
        <taxon>Tracheophyta</taxon>
        <taxon>Spermatophyta</taxon>
        <taxon>Magnoliopsida</taxon>
        <taxon>eudicotyledons</taxon>
        <taxon>Gunneridae</taxon>
        <taxon>Pentapetalae</taxon>
        <taxon>rosids</taxon>
        <taxon>fabids</taxon>
        <taxon>Fabales</taxon>
        <taxon>Fabaceae</taxon>
        <taxon>Papilionoideae</taxon>
        <taxon>50 kb inversion clade</taxon>
        <taxon>NPAAA clade</taxon>
        <taxon>indigoferoid/millettioid clade</taxon>
        <taxon>Phaseoleae</taxon>
        <taxon>Mucuna</taxon>
    </lineage>
</organism>
<dbReference type="STRING" id="157652.A0A371GG36"/>
<evidence type="ECO:0000313" key="3">
    <source>
        <dbReference type="Proteomes" id="UP000257109"/>
    </source>
</evidence>
<gene>
    <name evidence="2" type="ORF">CR513_28762</name>
</gene>
<dbReference type="AlphaFoldDB" id="A0A371GG36"/>
<dbReference type="PANTHER" id="PTHR42648">
    <property type="entry name" value="TRANSPOSASE, PUTATIVE-RELATED"/>
    <property type="match status" value="1"/>
</dbReference>
<dbReference type="Gene3D" id="3.30.420.10">
    <property type="entry name" value="Ribonuclease H-like superfamily/Ribonuclease H"/>
    <property type="match status" value="1"/>
</dbReference>
<dbReference type="GO" id="GO:0003676">
    <property type="term" value="F:nucleic acid binding"/>
    <property type="evidence" value="ECO:0007669"/>
    <property type="project" value="InterPro"/>
</dbReference>
<dbReference type="Pfam" id="PF00665">
    <property type="entry name" value="rve"/>
    <property type="match status" value="1"/>
</dbReference>
<dbReference type="EMBL" id="QJKJ01005651">
    <property type="protein sequence ID" value="RDX89501.1"/>
    <property type="molecule type" value="Genomic_DNA"/>
</dbReference>
<feature type="non-terminal residue" evidence="2">
    <location>
        <position position="1"/>
    </location>
</feature>
<sequence length="183" mass="21437">MERLVKNEILPYLDFAYLNICVDCIKGKQTKHTKKEATRSTQLLEIVHTNICGPFGISSFNKEIYFITFIDDYSCYGYVYLLHEKYHAVDVLQIYLSEVERQLDKKVKVVKSDKGREYYKRYDEIGQHLGPFTKLLQKHGIFAQYTMLGTPQQNVPSKAIPKTPFELWTGRTHSLRHLHVWGC</sequence>
<protein>
    <recommendedName>
        <fullName evidence="1">Integrase catalytic domain-containing protein</fullName>
    </recommendedName>
</protein>
<proteinExistence type="predicted"/>